<evidence type="ECO:0000313" key="3">
    <source>
        <dbReference type="Proteomes" id="UP000076842"/>
    </source>
</evidence>
<evidence type="ECO:0000313" key="2">
    <source>
        <dbReference type="EMBL" id="KZT52019.1"/>
    </source>
</evidence>
<sequence>MRKWDEWEVKKEDAEKKQEDWDRELFAGYSTVHLKNPKTRDGLFGIAIATAWWRNGFATELTQWVVQHCFEQLALHRISLGYFAFNPAAKRVYEKCGFVHEGVTRQAYWVDGGWIDEGNMGILEEEYWARKKQLANEQ</sequence>
<dbReference type="OrthoDB" id="630895at2759"/>
<keyword evidence="2" id="KW-0808">Transferase</keyword>
<dbReference type="SUPFAM" id="SSF55729">
    <property type="entry name" value="Acyl-CoA N-acyltransferases (Nat)"/>
    <property type="match status" value="1"/>
</dbReference>
<dbReference type="Pfam" id="PF13302">
    <property type="entry name" value="Acetyltransf_3"/>
    <property type="match status" value="1"/>
</dbReference>
<dbReference type="Gene3D" id="3.40.630.30">
    <property type="match status" value="1"/>
</dbReference>
<dbReference type="GO" id="GO:0016747">
    <property type="term" value="F:acyltransferase activity, transferring groups other than amino-acyl groups"/>
    <property type="evidence" value="ECO:0007669"/>
    <property type="project" value="InterPro"/>
</dbReference>
<dbReference type="PANTHER" id="PTHR43415:SF3">
    <property type="entry name" value="GNAT-FAMILY ACETYLTRANSFERASE"/>
    <property type="match status" value="1"/>
</dbReference>
<protein>
    <submittedName>
        <fullName evidence="2">Acyl-CoA N-acyltransferase</fullName>
    </submittedName>
</protein>
<name>A0A165D440_9BASI</name>
<gene>
    <name evidence="2" type="ORF">CALCODRAFT_442192</name>
</gene>
<accession>A0A165D440</accession>
<dbReference type="InParanoid" id="A0A165D440"/>
<dbReference type="PANTHER" id="PTHR43415">
    <property type="entry name" value="SPERMIDINE N(1)-ACETYLTRANSFERASE"/>
    <property type="match status" value="1"/>
</dbReference>
<evidence type="ECO:0000259" key="1">
    <source>
        <dbReference type="PROSITE" id="PS51186"/>
    </source>
</evidence>
<dbReference type="AlphaFoldDB" id="A0A165D440"/>
<keyword evidence="3" id="KW-1185">Reference proteome</keyword>
<organism evidence="2 3">
    <name type="scientific">Calocera cornea HHB12733</name>
    <dbReference type="NCBI Taxonomy" id="1353952"/>
    <lineage>
        <taxon>Eukaryota</taxon>
        <taxon>Fungi</taxon>
        <taxon>Dikarya</taxon>
        <taxon>Basidiomycota</taxon>
        <taxon>Agaricomycotina</taxon>
        <taxon>Dacrymycetes</taxon>
        <taxon>Dacrymycetales</taxon>
        <taxon>Dacrymycetaceae</taxon>
        <taxon>Calocera</taxon>
    </lineage>
</organism>
<proteinExistence type="predicted"/>
<dbReference type="Proteomes" id="UP000076842">
    <property type="component" value="Unassembled WGS sequence"/>
</dbReference>
<dbReference type="EMBL" id="KV424081">
    <property type="protein sequence ID" value="KZT52019.1"/>
    <property type="molecule type" value="Genomic_DNA"/>
</dbReference>
<feature type="domain" description="N-acetyltransferase" evidence="1">
    <location>
        <begin position="1"/>
        <end position="121"/>
    </location>
</feature>
<keyword evidence="2" id="KW-0012">Acyltransferase</keyword>
<dbReference type="PROSITE" id="PS51186">
    <property type="entry name" value="GNAT"/>
    <property type="match status" value="1"/>
</dbReference>
<reference evidence="2 3" key="1">
    <citation type="journal article" date="2016" name="Mol. Biol. Evol.">
        <title>Comparative Genomics of Early-Diverging Mushroom-Forming Fungi Provides Insights into the Origins of Lignocellulose Decay Capabilities.</title>
        <authorList>
            <person name="Nagy L.G."/>
            <person name="Riley R."/>
            <person name="Tritt A."/>
            <person name="Adam C."/>
            <person name="Daum C."/>
            <person name="Floudas D."/>
            <person name="Sun H."/>
            <person name="Yadav J.S."/>
            <person name="Pangilinan J."/>
            <person name="Larsson K.H."/>
            <person name="Matsuura K."/>
            <person name="Barry K."/>
            <person name="Labutti K."/>
            <person name="Kuo R."/>
            <person name="Ohm R.A."/>
            <person name="Bhattacharya S.S."/>
            <person name="Shirouzu T."/>
            <person name="Yoshinaga Y."/>
            <person name="Martin F.M."/>
            <person name="Grigoriev I.V."/>
            <person name="Hibbett D.S."/>
        </authorList>
    </citation>
    <scope>NUCLEOTIDE SEQUENCE [LARGE SCALE GENOMIC DNA]</scope>
    <source>
        <strain evidence="2 3">HHB12733</strain>
    </source>
</reference>
<dbReference type="InterPro" id="IPR016181">
    <property type="entry name" value="Acyl_CoA_acyltransferase"/>
</dbReference>
<dbReference type="InterPro" id="IPR000182">
    <property type="entry name" value="GNAT_dom"/>
</dbReference>